<evidence type="ECO:0000256" key="3">
    <source>
        <dbReference type="ARBA" id="ARBA00005812"/>
    </source>
</evidence>
<comment type="similarity">
    <text evidence="3 9">Belongs to the class II fructose-bisphosphate aldolase family.</text>
</comment>
<dbReference type="EMBL" id="JABBWD010000041">
    <property type="protein sequence ID" value="KAG1774473.1"/>
    <property type="molecule type" value="Genomic_DNA"/>
</dbReference>
<evidence type="ECO:0000256" key="2">
    <source>
        <dbReference type="ARBA" id="ARBA00004714"/>
    </source>
</evidence>
<evidence type="ECO:0000256" key="6">
    <source>
        <dbReference type="ARBA" id="ARBA00022833"/>
    </source>
</evidence>
<organism evidence="11 12">
    <name type="scientific">Suillus placidus</name>
    <dbReference type="NCBI Taxonomy" id="48579"/>
    <lineage>
        <taxon>Eukaryota</taxon>
        <taxon>Fungi</taxon>
        <taxon>Dikarya</taxon>
        <taxon>Basidiomycota</taxon>
        <taxon>Agaricomycotina</taxon>
        <taxon>Agaricomycetes</taxon>
        <taxon>Agaricomycetidae</taxon>
        <taxon>Boletales</taxon>
        <taxon>Suillineae</taxon>
        <taxon>Suillaceae</taxon>
        <taxon>Suillus</taxon>
    </lineage>
</organism>
<dbReference type="GO" id="GO:0005829">
    <property type="term" value="C:cytosol"/>
    <property type="evidence" value="ECO:0007669"/>
    <property type="project" value="TreeGrafter"/>
</dbReference>
<dbReference type="Gene3D" id="3.20.20.70">
    <property type="entry name" value="Aldolase class I"/>
    <property type="match status" value="1"/>
</dbReference>
<evidence type="ECO:0000313" key="11">
    <source>
        <dbReference type="EMBL" id="KAG1774473.1"/>
    </source>
</evidence>
<evidence type="ECO:0000256" key="1">
    <source>
        <dbReference type="ARBA" id="ARBA00000441"/>
    </source>
</evidence>
<keyword evidence="8 9" id="KW-0456">Lyase</keyword>
<name>A0A9P6ZPT8_9AGAM</name>
<dbReference type="EC" id="4.1.2.13" evidence="4 9"/>
<evidence type="ECO:0000256" key="7">
    <source>
        <dbReference type="ARBA" id="ARBA00023152"/>
    </source>
</evidence>
<evidence type="ECO:0000313" key="12">
    <source>
        <dbReference type="Proteomes" id="UP000714275"/>
    </source>
</evidence>
<dbReference type="InterPro" id="IPR006411">
    <property type="entry name" value="Fruct_bisP_bact"/>
</dbReference>
<proteinExistence type="inferred from homology"/>
<feature type="signal peptide" evidence="10">
    <location>
        <begin position="1"/>
        <end position="17"/>
    </location>
</feature>
<comment type="pathway">
    <text evidence="2 9">Carbohydrate degradation; glycolysis; D-glyceraldehyde 3-phosphate and glycerone phosphate from D-glucose: step 4/4.</text>
</comment>
<dbReference type="GO" id="GO:0006094">
    <property type="term" value="P:gluconeogenesis"/>
    <property type="evidence" value="ECO:0007669"/>
    <property type="project" value="TreeGrafter"/>
</dbReference>
<dbReference type="InterPro" id="IPR000771">
    <property type="entry name" value="FBA_II"/>
</dbReference>
<keyword evidence="5 9" id="KW-0479">Metal-binding</keyword>
<feature type="chain" id="PRO_5040108467" description="Fructose-bisphosphate aldolase" evidence="10">
    <location>
        <begin position="18"/>
        <end position="200"/>
    </location>
</feature>
<dbReference type="AlphaFoldDB" id="A0A9P6ZPT8"/>
<dbReference type="InterPro" id="IPR013785">
    <property type="entry name" value="Aldolase_TIM"/>
</dbReference>
<sequence length="200" mass="22700">MRRTCLVCMFILRLAIAFIPACMPPLRQCPATHWYRRVPRNITVPTPGHIFALNCLLHVPTLTHPTVSLTLCSPRSMLFRVQQTQQREMLASVTRIGLHHLAALLSICFDYRGNAEDLDQATPLVLQRHAHHGPYSHSCEKYYKRMALLGIWLEMEIGITGCEQDGVDNASLYTQPEDILSSWTSTSYSVSCNCVKKFIL</sequence>
<keyword evidence="7 9" id="KW-0324">Glycolysis</keyword>
<evidence type="ECO:0000256" key="5">
    <source>
        <dbReference type="ARBA" id="ARBA00022723"/>
    </source>
</evidence>
<comment type="caution">
    <text evidence="11">The sequence shown here is derived from an EMBL/GenBank/DDBJ whole genome shotgun (WGS) entry which is preliminary data.</text>
</comment>
<evidence type="ECO:0000256" key="10">
    <source>
        <dbReference type="SAM" id="SignalP"/>
    </source>
</evidence>
<comment type="function">
    <text evidence="9">Catalyzes the aldol condensation of dihydroxyacetone phosphate (DHAP or glycerone-phosphate) with glyceraldehyde 3-phosphate (G3P) to form fructose 1,6-bisphosphate (FBP) in gluconeogenesis and the reverse reaction in glycolysis.</text>
</comment>
<dbReference type="SUPFAM" id="SSF51569">
    <property type="entry name" value="Aldolase"/>
    <property type="match status" value="1"/>
</dbReference>
<feature type="non-terminal residue" evidence="11">
    <location>
        <position position="1"/>
    </location>
</feature>
<reference evidence="11" key="1">
    <citation type="journal article" date="2020" name="New Phytol.">
        <title>Comparative genomics reveals dynamic genome evolution in host specialist ectomycorrhizal fungi.</title>
        <authorList>
            <person name="Lofgren L.A."/>
            <person name="Nguyen N.H."/>
            <person name="Vilgalys R."/>
            <person name="Ruytinx J."/>
            <person name="Liao H.L."/>
            <person name="Branco S."/>
            <person name="Kuo A."/>
            <person name="LaButti K."/>
            <person name="Lipzen A."/>
            <person name="Andreopoulos W."/>
            <person name="Pangilinan J."/>
            <person name="Riley R."/>
            <person name="Hundley H."/>
            <person name="Na H."/>
            <person name="Barry K."/>
            <person name="Grigoriev I.V."/>
            <person name="Stajich J.E."/>
            <person name="Kennedy P.G."/>
        </authorList>
    </citation>
    <scope>NUCLEOTIDE SEQUENCE</scope>
    <source>
        <strain evidence="11">DOB743</strain>
    </source>
</reference>
<keyword evidence="12" id="KW-1185">Reference proteome</keyword>
<dbReference type="GO" id="GO:0006096">
    <property type="term" value="P:glycolytic process"/>
    <property type="evidence" value="ECO:0007669"/>
    <property type="project" value="UniProtKB-KW"/>
</dbReference>
<keyword evidence="6 9" id="KW-0862">Zinc</keyword>
<evidence type="ECO:0000256" key="9">
    <source>
        <dbReference type="RuleBase" id="RU366023"/>
    </source>
</evidence>
<dbReference type="PANTHER" id="PTHR30559">
    <property type="entry name" value="FRUCTOSE-BISPHOSPHATE ALDOLASE CLASS 2"/>
    <property type="match status" value="1"/>
</dbReference>
<dbReference type="GO" id="GO:0008270">
    <property type="term" value="F:zinc ion binding"/>
    <property type="evidence" value="ECO:0007669"/>
    <property type="project" value="UniProtKB-UniRule"/>
</dbReference>
<protein>
    <recommendedName>
        <fullName evidence="4 9">Fructose-bisphosphate aldolase</fullName>
        <shortName evidence="9">FBP aldolase</shortName>
        <ecNumber evidence="4 9">4.1.2.13</ecNumber>
    </recommendedName>
</protein>
<comment type="catalytic activity">
    <reaction evidence="1 9">
        <text>beta-D-fructose 1,6-bisphosphate = D-glyceraldehyde 3-phosphate + dihydroxyacetone phosphate</text>
        <dbReference type="Rhea" id="RHEA:14729"/>
        <dbReference type="ChEBI" id="CHEBI:32966"/>
        <dbReference type="ChEBI" id="CHEBI:57642"/>
        <dbReference type="ChEBI" id="CHEBI:59776"/>
        <dbReference type="EC" id="4.1.2.13"/>
    </reaction>
</comment>
<dbReference type="PANTHER" id="PTHR30559:SF0">
    <property type="entry name" value="FRUCTOSE-BISPHOSPHATE ALDOLASE"/>
    <property type="match status" value="1"/>
</dbReference>
<accession>A0A9P6ZPT8</accession>
<dbReference type="Pfam" id="PF01116">
    <property type="entry name" value="F_bP_aldolase"/>
    <property type="match status" value="1"/>
</dbReference>
<comment type="cofactor">
    <cofactor evidence="9">
        <name>Zn(2+)</name>
        <dbReference type="ChEBI" id="CHEBI:29105"/>
    </cofactor>
    <text evidence="9">Binds 2 Zn(2+) ions per subunit. One is catalytic and the other provides a structural contribution.</text>
</comment>
<gene>
    <name evidence="11" type="ORF">EV702DRAFT_1269931</name>
</gene>
<keyword evidence="10" id="KW-0732">Signal</keyword>
<evidence type="ECO:0000256" key="4">
    <source>
        <dbReference type="ARBA" id="ARBA00013068"/>
    </source>
</evidence>
<dbReference type="Proteomes" id="UP000714275">
    <property type="component" value="Unassembled WGS sequence"/>
</dbReference>
<dbReference type="GO" id="GO:0004332">
    <property type="term" value="F:fructose-bisphosphate aldolase activity"/>
    <property type="evidence" value="ECO:0007669"/>
    <property type="project" value="UniProtKB-EC"/>
</dbReference>
<evidence type="ECO:0000256" key="8">
    <source>
        <dbReference type="ARBA" id="ARBA00023239"/>
    </source>
</evidence>